<dbReference type="EMBL" id="JBHMAS010000039">
    <property type="protein sequence ID" value="MFB9781235.1"/>
    <property type="molecule type" value="Genomic_DNA"/>
</dbReference>
<proteinExistence type="predicted"/>
<reference evidence="3 4" key="1">
    <citation type="submission" date="2024-09" db="EMBL/GenBank/DDBJ databases">
        <authorList>
            <person name="Sun Q."/>
            <person name="Mori K."/>
        </authorList>
    </citation>
    <scope>NUCLEOTIDE SEQUENCE [LARGE SCALE GENOMIC DNA]</scope>
    <source>
        <strain evidence="3 4">JCM 11411</strain>
    </source>
</reference>
<gene>
    <name evidence="3" type="ORF">ACFFQ6_16190</name>
</gene>
<dbReference type="PROSITE" id="PS51257">
    <property type="entry name" value="PROKAR_LIPOPROTEIN"/>
    <property type="match status" value="1"/>
</dbReference>
<evidence type="ECO:0000259" key="2">
    <source>
        <dbReference type="Pfam" id="PF00496"/>
    </source>
</evidence>
<dbReference type="InterPro" id="IPR030678">
    <property type="entry name" value="Peptide/Ni-bd"/>
</dbReference>
<evidence type="ECO:0000313" key="3">
    <source>
        <dbReference type="EMBL" id="MFB9781235.1"/>
    </source>
</evidence>
<feature type="domain" description="Solute-binding protein family 5" evidence="2">
    <location>
        <begin position="93"/>
        <end position="442"/>
    </location>
</feature>
<name>A0ABV5XFK8_9NOCA</name>
<keyword evidence="1" id="KW-0732">Signal</keyword>
<evidence type="ECO:0000256" key="1">
    <source>
        <dbReference type="SAM" id="SignalP"/>
    </source>
</evidence>
<dbReference type="Gene3D" id="3.10.105.10">
    <property type="entry name" value="Dipeptide-binding Protein, Domain 3"/>
    <property type="match status" value="1"/>
</dbReference>
<evidence type="ECO:0000313" key="4">
    <source>
        <dbReference type="Proteomes" id="UP001589587"/>
    </source>
</evidence>
<dbReference type="Proteomes" id="UP001589587">
    <property type="component" value="Unassembled WGS sequence"/>
</dbReference>
<dbReference type="Gene3D" id="3.40.190.10">
    <property type="entry name" value="Periplasmic binding protein-like II"/>
    <property type="match status" value="1"/>
</dbReference>
<dbReference type="CDD" id="cd00995">
    <property type="entry name" value="PBP2_NikA_DppA_OppA_like"/>
    <property type="match status" value="1"/>
</dbReference>
<dbReference type="Pfam" id="PF00496">
    <property type="entry name" value="SBP_bac_5"/>
    <property type="match status" value="1"/>
</dbReference>
<keyword evidence="4" id="KW-1185">Reference proteome</keyword>
<dbReference type="InterPro" id="IPR039424">
    <property type="entry name" value="SBP_5"/>
</dbReference>
<organism evidence="3 4">
    <name type="scientific">Rhodococcus baikonurensis</name>
    <dbReference type="NCBI Taxonomy" id="172041"/>
    <lineage>
        <taxon>Bacteria</taxon>
        <taxon>Bacillati</taxon>
        <taxon>Actinomycetota</taxon>
        <taxon>Actinomycetes</taxon>
        <taxon>Mycobacteriales</taxon>
        <taxon>Nocardiaceae</taxon>
        <taxon>Rhodococcus</taxon>
        <taxon>Rhodococcus erythropolis group</taxon>
    </lineage>
</organism>
<dbReference type="InterPro" id="IPR000914">
    <property type="entry name" value="SBP_5_dom"/>
</dbReference>
<dbReference type="SUPFAM" id="SSF53850">
    <property type="entry name" value="Periplasmic binding protein-like II"/>
    <property type="match status" value="1"/>
</dbReference>
<dbReference type="PANTHER" id="PTHR30290">
    <property type="entry name" value="PERIPLASMIC BINDING COMPONENT OF ABC TRANSPORTER"/>
    <property type="match status" value="1"/>
</dbReference>
<protein>
    <submittedName>
        <fullName evidence="3">ABC transporter substrate-binding protein</fullName>
    </submittedName>
</protein>
<comment type="caution">
    <text evidence="3">The sequence shown here is derived from an EMBL/GenBank/DDBJ whole genome shotgun (WGS) entry which is preliminary data.</text>
</comment>
<sequence length="520" mass="55714">MITKRRVLVAAAAASMLMLSACSSGNSTDSAIAGGPSGDPVSGGTGRIIQQWEPRTLDPAQMTNWWANAPLLGNALYGTLMTNDLDTGQINFKLAEGLTTADAGKTFTLTLRDGVTFSDGTPFNAEAVKFGWEHVKDPATASPDIPQASLIESSRVVDDRTLEVTLVNPVPNFANAIVETSMNWIASPAALQGGQQSIDTNPIGAGPYTLEQWSRQDVIKLTRNDKFYDAPLPYLDKLEIRAISDADQRYNTLVSGGADLAVEGVWTNVDKAKNAGLQNAVVPLNGGTDLALNTTTAPFDDVRARKAFAIALDLDGINNSVFEGTAELPHTLFDESSPFYQDIPLVEQDRAEAQRLLDELAAEDKPLEFTISLYPTNKSLGDAIQTQLSTLNNITVHVKTIDLAQLGQLMAQKDYDALVAGLMFSDPEPRLGFGLHSGSTGNYSGIADAQLDAALDKGLSSQDEAERAASYTVVQQRLAELYPLIFYTRAAPAVIANNNIGGVVQYGMGSVLAETLWLQK</sequence>
<accession>A0ABV5XFK8</accession>
<dbReference type="PIRSF" id="PIRSF002741">
    <property type="entry name" value="MppA"/>
    <property type="match status" value="1"/>
</dbReference>
<dbReference type="RefSeq" id="WP_350491514.1">
    <property type="nucleotide sequence ID" value="NZ_JBHMAS010000039.1"/>
</dbReference>
<feature type="chain" id="PRO_5046987808" evidence="1">
    <location>
        <begin position="24"/>
        <end position="520"/>
    </location>
</feature>
<feature type="signal peptide" evidence="1">
    <location>
        <begin position="1"/>
        <end position="23"/>
    </location>
</feature>